<dbReference type="NCBIfam" id="TIGR02937">
    <property type="entry name" value="sigma70-ECF"/>
    <property type="match status" value="1"/>
</dbReference>
<dbReference type="InterPro" id="IPR007627">
    <property type="entry name" value="RNA_pol_sigma70_r2"/>
</dbReference>
<dbReference type="InterPro" id="IPR013324">
    <property type="entry name" value="RNA_pol_sigma_r3/r4-like"/>
</dbReference>
<dbReference type="CDD" id="cd06171">
    <property type="entry name" value="Sigma70_r4"/>
    <property type="match status" value="1"/>
</dbReference>
<dbReference type="PANTHER" id="PTHR43133:SF62">
    <property type="entry name" value="RNA POLYMERASE SIGMA FACTOR SIGZ"/>
    <property type="match status" value="1"/>
</dbReference>
<keyword evidence="2 6" id="KW-0805">Transcription regulation</keyword>
<name>A0ABZ2G267_9SPHN</name>
<dbReference type="Gene3D" id="1.10.10.10">
    <property type="entry name" value="Winged helix-like DNA-binding domain superfamily/Winged helix DNA-binding domain"/>
    <property type="match status" value="1"/>
</dbReference>
<evidence type="ECO:0000256" key="4">
    <source>
        <dbReference type="ARBA" id="ARBA00023125"/>
    </source>
</evidence>
<evidence type="ECO:0000256" key="6">
    <source>
        <dbReference type="RuleBase" id="RU000716"/>
    </source>
</evidence>
<sequence length="191" mass="21025">MSPGPQPQPRVVHADLIAALGEVGGGSRAALNLLYERTSAKLMGICLRILHDRHEAEEVLQEVFISIWNRAGTFDPGRSSPLTWLSTIARNKAIDRLRSRRAHGADAPYGEALEIADDAPDAFAAASDREDGERILFCLSTLERRTQDMIRSAFFDGLTYSELAARAAVPLGTLKSWIRRGLQRLKVCLEG</sequence>
<dbReference type="InterPro" id="IPR007630">
    <property type="entry name" value="RNA_pol_sigma70_r4"/>
</dbReference>
<protein>
    <recommendedName>
        <fullName evidence="6">RNA polymerase sigma factor</fullName>
    </recommendedName>
</protein>
<dbReference type="Pfam" id="PF04545">
    <property type="entry name" value="Sigma70_r4"/>
    <property type="match status" value="1"/>
</dbReference>
<dbReference type="InterPro" id="IPR013325">
    <property type="entry name" value="RNA_pol_sigma_r2"/>
</dbReference>
<feature type="domain" description="RNA polymerase sigma-70 region 2" evidence="7">
    <location>
        <begin position="34"/>
        <end position="101"/>
    </location>
</feature>
<organism evidence="9 10">
    <name type="scientific">Sphingomonas kaistensis</name>
    <dbReference type="NCBI Taxonomy" id="298708"/>
    <lineage>
        <taxon>Bacteria</taxon>
        <taxon>Pseudomonadati</taxon>
        <taxon>Pseudomonadota</taxon>
        <taxon>Alphaproteobacteria</taxon>
        <taxon>Sphingomonadales</taxon>
        <taxon>Sphingomonadaceae</taxon>
        <taxon>Sphingomonas</taxon>
    </lineage>
</organism>
<dbReference type="InterPro" id="IPR039425">
    <property type="entry name" value="RNA_pol_sigma-70-like"/>
</dbReference>
<keyword evidence="5 6" id="KW-0804">Transcription</keyword>
<dbReference type="Pfam" id="PF04542">
    <property type="entry name" value="Sigma70_r2"/>
    <property type="match status" value="1"/>
</dbReference>
<evidence type="ECO:0000256" key="3">
    <source>
        <dbReference type="ARBA" id="ARBA00023082"/>
    </source>
</evidence>
<proteinExistence type="inferred from homology"/>
<accession>A0ABZ2G267</accession>
<evidence type="ECO:0000313" key="10">
    <source>
        <dbReference type="Proteomes" id="UP001382935"/>
    </source>
</evidence>
<keyword evidence="4 6" id="KW-0238">DNA-binding</keyword>
<dbReference type="InterPro" id="IPR000838">
    <property type="entry name" value="RNA_pol_sigma70_ECF_CS"/>
</dbReference>
<feature type="domain" description="RNA polymerase sigma-70 region 4" evidence="8">
    <location>
        <begin position="138"/>
        <end position="186"/>
    </location>
</feature>
<dbReference type="PROSITE" id="PS01063">
    <property type="entry name" value="SIGMA70_ECF"/>
    <property type="match status" value="1"/>
</dbReference>
<dbReference type="InterPro" id="IPR014284">
    <property type="entry name" value="RNA_pol_sigma-70_dom"/>
</dbReference>
<dbReference type="PANTHER" id="PTHR43133">
    <property type="entry name" value="RNA POLYMERASE ECF-TYPE SIGMA FACTO"/>
    <property type="match status" value="1"/>
</dbReference>
<evidence type="ECO:0000259" key="8">
    <source>
        <dbReference type="Pfam" id="PF04545"/>
    </source>
</evidence>
<evidence type="ECO:0000256" key="2">
    <source>
        <dbReference type="ARBA" id="ARBA00023015"/>
    </source>
</evidence>
<dbReference type="Gene3D" id="1.10.1740.10">
    <property type="match status" value="1"/>
</dbReference>
<keyword evidence="3 6" id="KW-0731">Sigma factor</keyword>
<evidence type="ECO:0000256" key="1">
    <source>
        <dbReference type="ARBA" id="ARBA00010641"/>
    </source>
</evidence>
<dbReference type="InterPro" id="IPR036388">
    <property type="entry name" value="WH-like_DNA-bd_sf"/>
</dbReference>
<comment type="similarity">
    <text evidence="1 6">Belongs to the sigma-70 factor family. ECF subfamily.</text>
</comment>
<evidence type="ECO:0000256" key="5">
    <source>
        <dbReference type="ARBA" id="ARBA00023163"/>
    </source>
</evidence>
<dbReference type="SUPFAM" id="SSF88946">
    <property type="entry name" value="Sigma2 domain of RNA polymerase sigma factors"/>
    <property type="match status" value="1"/>
</dbReference>
<dbReference type="Proteomes" id="UP001382935">
    <property type="component" value="Chromosome"/>
</dbReference>
<evidence type="ECO:0000259" key="7">
    <source>
        <dbReference type="Pfam" id="PF04542"/>
    </source>
</evidence>
<evidence type="ECO:0000313" key="9">
    <source>
        <dbReference type="EMBL" id="WWM69900.1"/>
    </source>
</evidence>
<dbReference type="RefSeq" id="WP_338502371.1">
    <property type="nucleotide sequence ID" value="NZ_CP145607.1"/>
</dbReference>
<gene>
    <name evidence="9" type="ORF">V6R86_04165</name>
</gene>
<reference evidence="9 10" key="1">
    <citation type="submission" date="2024-02" db="EMBL/GenBank/DDBJ databases">
        <title>Full genome sequence of Sphingomonas kaistensis.</title>
        <authorList>
            <person name="Poletto B.L."/>
            <person name="Silva G."/>
            <person name="Galante D."/>
            <person name="Campos K.R."/>
            <person name="Santos M.B.N."/>
            <person name="Sacchi C.T."/>
        </authorList>
    </citation>
    <scope>NUCLEOTIDE SEQUENCE [LARGE SCALE GENOMIC DNA]</scope>
    <source>
        <strain evidence="9 10">MA4R</strain>
    </source>
</reference>
<dbReference type="EMBL" id="CP145607">
    <property type="protein sequence ID" value="WWM69900.1"/>
    <property type="molecule type" value="Genomic_DNA"/>
</dbReference>
<keyword evidence="10" id="KW-1185">Reference proteome</keyword>
<dbReference type="SUPFAM" id="SSF88659">
    <property type="entry name" value="Sigma3 and sigma4 domains of RNA polymerase sigma factors"/>
    <property type="match status" value="1"/>
</dbReference>